<keyword evidence="2" id="KW-1133">Transmembrane helix</keyword>
<evidence type="ECO:0000313" key="4">
    <source>
        <dbReference type="Proteomes" id="UP000355283"/>
    </source>
</evidence>
<keyword evidence="4" id="KW-1185">Reference proteome</keyword>
<keyword evidence="2" id="KW-0812">Transmembrane</keyword>
<feature type="transmembrane region" description="Helical" evidence="2">
    <location>
        <begin position="155"/>
        <end position="183"/>
    </location>
</feature>
<reference evidence="3 4" key="1">
    <citation type="submission" date="2019-01" db="EMBL/GenBank/DDBJ databases">
        <title>Nuclear Genome Assembly of the Microalgal Biofuel strain Nannochloropsis salina CCMP1776.</title>
        <authorList>
            <person name="Hovde B."/>
        </authorList>
    </citation>
    <scope>NUCLEOTIDE SEQUENCE [LARGE SCALE GENOMIC DNA]</scope>
    <source>
        <strain evidence="3 4">CCMP1776</strain>
    </source>
</reference>
<dbReference type="AlphaFoldDB" id="A0A4D9D7B9"/>
<comment type="caution">
    <text evidence="3">The sequence shown here is derived from an EMBL/GenBank/DDBJ whole genome shotgun (WGS) entry which is preliminary data.</text>
</comment>
<dbReference type="Proteomes" id="UP000355283">
    <property type="component" value="Unassembled WGS sequence"/>
</dbReference>
<evidence type="ECO:0000256" key="2">
    <source>
        <dbReference type="SAM" id="Phobius"/>
    </source>
</evidence>
<name>A0A4D9D7B9_9STRA</name>
<sequence>MPDRPELRSCGSVLSFASLASIASAVFIPKLAWIGQTKRVLFYDEEENTIEITSRFTFGFAWTRQSIITDVDQVVYRQDSYHCAACMPPSSHNASHSSPPSLLSRNVCLVLGVVAVLSVAQVGTGLAMVGTWAALKNALERFFSEAYVEVNNLKLSIQLGGYLALASGLAAAAATFLTFCMLVESKRREIVGTPRTVARKKGDVLLRHDREVGTYVAEPRGGVEMNAYPEFSSHRADRLREPGISWGASETSSPTSPVRRLPRGHGT</sequence>
<feature type="transmembrane region" description="Helical" evidence="2">
    <location>
        <begin position="12"/>
        <end position="33"/>
    </location>
</feature>
<evidence type="ECO:0000313" key="3">
    <source>
        <dbReference type="EMBL" id="TFJ87482.1"/>
    </source>
</evidence>
<feature type="region of interest" description="Disordered" evidence="1">
    <location>
        <begin position="242"/>
        <end position="267"/>
    </location>
</feature>
<accession>A0A4D9D7B9</accession>
<gene>
    <name evidence="3" type="ORF">NSK_000834</name>
</gene>
<dbReference type="EMBL" id="SDOX01000005">
    <property type="protein sequence ID" value="TFJ87482.1"/>
    <property type="molecule type" value="Genomic_DNA"/>
</dbReference>
<keyword evidence="2" id="KW-0472">Membrane</keyword>
<feature type="transmembrane region" description="Helical" evidence="2">
    <location>
        <begin position="107"/>
        <end position="135"/>
    </location>
</feature>
<evidence type="ECO:0000256" key="1">
    <source>
        <dbReference type="SAM" id="MobiDB-lite"/>
    </source>
</evidence>
<dbReference type="OrthoDB" id="10493132at2759"/>
<organism evidence="3 4">
    <name type="scientific">Nannochloropsis salina CCMP1776</name>
    <dbReference type="NCBI Taxonomy" id="1027361"/>
    <lineage>
        <taxon>Eukaryota</taxon>
        <taxon>Sar</taxon>
        <taxon>Stramenopiles</taxon>
        <taxon>Ochrophyta</taxon>
        <taxon>Eustigmatophyceae</taxon>
        <taxon>Eustigmatales</taxon>
        <taxon>Monodopsidaceae</taxon>
        <taxon>Microchloropsis</taxon>
        <taxon>Microchloropsis salina</taxon>
    </lineage>
</organism>
<proteinExistence type="predicted"/>
<protein>
    <submittedName>
        <fullName evidence="3">Uncharacterized protein</fullName>
    </submittedName>
</protein>